<accession>A0ACC1S788</accession>
<protein>
    <submittedName>
        <fullName evidence="1">Uncharacterized protein</fullName>
    </submittedName>
</protein>
<comment type="caution">
    <text evidence="1">The sequence shown here is derived from an EMBL/GenBank/DDBJ whole genome shotgun (WGS) entry which is preliminary data.</text>
</comment>
<dbReference type="EMBL" id="JANHOG010001663">
    <property type="protein sequence ID" value="KAJ3533518.1"/>
    <property type="molecule type" value="Genomic_DNA"/>
</dbReference>
<evidence type="ECO:0000313" key="1">
    <source>
        <dbReference type="EMBL" id="KAJ3533518.1"/>
    </source>
</evidence>
<proteinExistence type="predicted"/>
<keyword evidence="2" id="KW-1185">Reference proteome</keyword>
<dbReference type="Proteomes" id="UP001148662">
    <property type="component" value="Unassembled WGS sequence"/>
</dbReference>
<name>A0ACC1S788_9APHY</name>
<organism evidence="1 2">
    <name type="scientific">Phlebia brevispora</name>
    <dbReference type="NCBI Taxonomy" id="194682"/>
    <lineage>
        <taxon>Eukaryota</taxon>
        <taxon>Fungi</taxon>
        <taxon>Dikarya</taxon>
        <taxon>Basidiomycota</taxon>
        <taxon>Agaricomycotina</taxon>
        <taxon>Agaricomycetes</taxon>
        <taxon>Polyporales</taxon>
        <taxon>Meruliaceae</taxon>
        <taxon>Phlebia</taxon>
    </lineage>
</organism>
<reference evidence="1" key="1">
    <citation type="submission" date="2022-07" db="EMBL/GenBank/DDBJ databases">
        <title>Genome Sequence of Phlebia brevispora.</title>
        <authorList>
            <person name="Buettner E."/>
        </authorList>
    </citation>
    <scope>NUCLEOTIDE SEQUENCE</scope>
    <source>
        <strain evidence="1">MPL23</strain>
    </source>
</reference>
<sequence>MCPAPEQSDVARTRAADEIVEGHGQTSLCSSEQHQRIHKYPEGQRKELQERLSSLSPFTRVPPEIISCIFEAYVADYWDQAISGNISKRKSTAGPEIPYRPYGWLTILHVCRDWRDVALCTPRIWTLVTPLHEECVNLALSSSGKCPLTIIIRPFLHDYSVLRPAYCAIMQQLPRIRAAGFNVTSDVQSLFSDIEQSSSLQPSMLQHLSLAIHDPASRLGVFSSGYMPQLQSLKIVGASSALTVSLGRPTLTMLDVEFSPAADAAELADLLLQLPLLEDLRLSNIDIFPTAALLSGPAEIPLPHLKTLSLCGEPPNLAMAILLRRLSFPTDTEIIYHSRASSLIQITDSGLTLPLIISSAVASNLAVIDNPSAMFHSHAIELRLDFGFSANLLAAPSGASDDYRTRLQLSLQDRKEESVGLLFAMQDLSELRYLYIAIPLGKDIWMDVLRNTAFPKLKKLCLAGGVNLVEFLDMLTTPLPSSTSSAASDSQADEEHAVPSTRFIFPNLKILELRGFVFRVQADLTHEGDLIERVIPCLRRMPVLRGNLLDELHITDPINLTLGEDLAALCDPCIARLATIDPSEVEDWGFSSVSEDSEDSDEAGFGEESESEDADEDADGNEDEDDSEGDEDFGEDMEGDGED</sequence>
<gene>
    <name evidence="1" type="ORF">NM688_g7272</name>
</gene>
<evidence type="ECO:0000313" key="2">
    <source>
        <dbReference type="Proteomes" id="UP001148662"/>
    </source>
</evidence>